<dbReference type="GO" id="GO:0004591">
    <property type="term" value="F:oxoglutarate dehydrogenase (succinyl-transferring) activity"/>
    <property type="evidence" value="ECO:0007669"/>
    <property type="project" value="UniProtKB-EC"/>
</dbReference>
<dbReference type="EC" id="1.2.4.2" evidence="4"/>
<dbReference type="Pfam" id="PF16078">
    <property type="entry name" value="2-oxogl_dehyd_N"/>
    <property type="match status" value="1"/>
</dbReference>
<evidence type="ECO:0000256" key="5">
    <source>
        <dbReference type="ARBA" id="ARBA00023002"/>
    </source>
</evidence>
<dbReference type="AlphaFoldDB" id="A0A1L8CLL8"/>
<evidence type="ECO:0000256" key="2">
    <source>
        <dbReference type="ARBA" id="ARBA00003906"/>
    </source>
</evidence>
<evidence type="ECO:0000256" key="4">
    <source>
        <dbReference type="ARBA" id="ARBA00012280"/>
    </source>
</evidence>
<dbReference type="PANTHER" id="PTHR23152:SF4">
    <property type="entry name" value="2-OXOADIPATE DEHYDROGENASE COMPLEX COMPONENT E1"/>
    <property type="match status" value="1"/>
</dbReference>
<dbReference type="InterPro" id="IPR031717">
    <property type="entry name" value="ODO-1/KGD_C"/>
</dbReference>
<dbReference type="OrthoDB" id="5287108at2"/>
<dbReference type="Pfam" id="PF00676">
    <property type="entry name" value="E1_dh"/>
    <property type="match status" value="1"/>
</dbReference>
<keyword evidence="5 8" id="KW-0560">Oxidoreductase</keyword>
<accession>A0A1L8CLL8</accession>
<reference evidence="8 9" key="1">
    <citation type="journal article" date="2017" name="Arch. Microbiol.">
        <title>Mariprofundus micogutta sp. nov., a novel iron-oxidizing zetaproteobacterium isolated from a deep-sea hydrothermal field at the Bayonnaise knoll of the Izu-Ogasawara arc, and a description of Mariprofundales ord. nov. and Zetaproteobacteria classis nov.</title>
        <authorList>
            <person name="Makita H."/>
            <person name="Tanaka E."/>
            <person name="Mitsunobu S."/>
            <person name="Miyazaki M."/>
            <person name="Nunoura T."/>
            <person name="Uematsu K."/>
            <person name="Takaki Y."/>
            <person name="Nishi S."/>
            <person name="Shimamura S."/>
            <person name="Takai K."/>
        </authorList>
    </citation>
    <scope>NUCLEOTIDE SEQUENCE [LARGE SCALE GENOMIC DNA]</scope>
    <source>
        <strain evidence="8 9">ET2</strain>
    </source>
</reference>
<evidence type="ECO:0000256" key="3">
    <source>
        <dbReference type="ARBA" id="ARBA00006936"/>
    </source>
</evidence>
<dbReference type="Gene3D" id="3.40.50.970">
    <property type="match status" value="1"/>
</dbReference>
<dbReference type="InterPro" id="IPR042179">
    <property type="entry name" value="KGD_C_sf"/>
</dbReference>
<sequence>MSQSKPSDIPVQDELFSAGSSYLEHMQELYHSSPESVPAEWAEYFSGLKDVETSAQTGHQAMLARMRPQISAGSTQHYDDITTLSKQGDIEYPSRAIYLIQAYRMHGHMHAELDPLHLNPRPSSPELDLAYYGLSEADLDQMFPTGDLTGDHQMPLGEIVKLLEETYCGHIGPESMHITNSARRHWIQSRLERIRSKADYDTDTRRHIFGRIMHAEEFERFLHTRYVGQKRFSLEGGESLIPMLDAMVQKAGSNGTREIILGMAHRGRLNVLANIMDKSLSDIFSEFEGAQLQESAQGQGDVKYHMGFSSDVQTPGGVVHLSLGFNPSHLEIITPVVLGSVRARQCRRKDKNKTEVMGVLVHGDAAFAGQGVVAESLQLSKLRGFRVGGAIHIVVNNQIGFTVNPFDARSTTYCTDIAKIVQAPILHVNGDDPEACCLAIEVAVEYRNTFHEDIVIDLICYRRHGHNEADSPEVTQPVMYRRIGELPSIEQLYRDRLIRDGVLSAEESDQMIATYRDCLDKVRRATNRPAPSPVNSLQGRWEGFVFDGAEEPDTGVSADVLSTLARKVHRLPAEFSMHAKVEKIYDSRIQMMDDKQPVDWGCGETMAYATLVHEGGWVRLSGEDSGRGTFFHRHAVVYDQKTGKGMVPLQQVENGTLSHFIVVDSMLSEMAVMGYEYGYSVAEPRSLVIWEAQYGDFANVAQVVVDQFIAAGETKWNRMSGLVLWLPHGFEGQGAEHSSARLERYLQLCAENNMQVASPTTPAQLFHLLRRQLMSRARKPLILMAPKSMLRNKLSFSPYADFTTGRFQPVLADKNRQIDLAGVRRLLICSGKVYYDLLAERNKREIMDVGLVRVERLYPFPMDELKEQLQRYAGVVEVVWVQEEPQNQGAWLQVNSLIRQALLENQKIYALTRPASAAPAVGSIKRHKDELEQLMSAAFAENTDGLQG</sequence>
<keyword evidence="9" id="KW-1185">Reference proteome</keyword>
<dbReference type="Gene3D" id="3.40.50.11610">
    <property type="entry name" value="Multifunctional 2-oxoglutarate metabolism enzyme, C-terminal domain"/>
    <property type="match status" value="1"/>
</dbReference>
<dbReference type="Proteomes" id="UP000231632">
    <property type="component" value="Unassembled WGS sequence"/>
</dbReference>
<dbReference type="Gene3D" id="3.40.50.12470">
    <property type="match status" value="1"/>
</dbReference>
<dbReference type="Pfam" id="PF02779">
    <property type="entry name" value="Transket_pyr"/>
    <property type="match status" value="1"/>
</dbReference>
<dbReference type="GO" id="GO:0030976">
    <property type="term" value="F:thiamine pyrophosphate binding"/>
    <property type="evidence" value="ECO:0007669"/>
    <property type="project" value="InterPro"/>
</dbReference>
<dbReference type="Pfam" id="PF16870">
    <property type="entry name" value="OxoGdeHyase_C"/>
    <property type="match status" value="1"/>
</dbReference>
<evidence type="ECO:0000256" key="6">
    <source>
        <dbReference type="ARBA" id="ARBA00023052"/>
    </source>
</evidence>
<name>A0A1L8CLL8_9PROT</name>
<proteinExistence type="inferred from homology"/>
<dbReference type="GO" id="GO:0045252">
    <property type="term" value="C:oxoglutarate dehydrogenase complex"/>
    <property type="evidence" value="ECO:0007669"/>
    <property type="project" value="TreeGrafter"/>
</dbReference>
<dbReference type="SUPFAM" id="SSF52518">
    <property type="entry name" value="Thiamin diphosphate-binding fold (THDP-binding)"/>
    <property type="match status" value="2"/>
</dbReference>
<dbReference type="InterPro" id="IPR001017">
    <property type="entry name" value="DH_E1"/>
</dbReference>
<evidence type="ECO:0000313" key="9">
    <source>
        <dbReference type="Proteomes" id="UP000231632"/>
    </source>
</evidence>
<keyword evidence="6" id="KW-0786">Thiamine pyrophosphate</keyword>
<evidence type="ECO:0000313" key="8">
    <source>
        <dbReference type="EMBL" id="GAV19802.1"/>
    </source>
</evidence>
<gene>
    <name evidence="8" type="ORF">MMIC_P0760</name>
</gene>
<dbReference type="NCBIfam" id="TIGR00239">
    <property type="entry name" value="2oxo_dh_E1"/>
    <property type="match status" value="1"/>
</dbReference>
<organism evidence="8 9">
    <name type="scientific">Mariprofundus micogutta</name>
    <dbReference type="NCBI Taxonomy" id="1921010"/>
    <lineage>
        <taxon>Bacteria</taxon>
        <taxon>Pseudomonadati</taxon>
        <taxon>Pseudomonadota</taxon>
        <taxon>Candidatius Mariprofundia</taxon>
        <taxon>Mariprofundales</taxon>
        <taxon>Mariprofundaceae</taxon>
        <taxon>Mariprofundus</taxon>
    </lineage>
</organism>
<dbReference type="RefSeq" id="WP_072659126.1">
    <property type="nucleotide sequence ID" value="NZ_BDFD01000004.1"/>
</dbReference>
<dbReference type="NCBIfam" id="NF008907">
    <property type="entry name" value="PRK12270.1"/>
    <property type="match status" value="1"/>
</dbReference>
<dbReference type="GO" id="GO:0006099">
    <property type="term" value="P:tricarboxylic acid cycle"/>
    <property type="evidence" value="ECO:0007669"/>
    <property type="project" value="TreeGrafter"/>
</dbReference>
<dbReference type="SMART" id="SM00861">
    <property type="entry name" value="Transket_pyr"/>
    <property type="match status" value="1"/>
</dbReference>
<feature type="domain" description="Transketolase-like pyrimidine-binding" evidence="7">
    <location>
        <begin position="598"/>
        <end position="792"/>
    </location>
</feature>
<dbReference type="GO" id="GO:0005829">
    <property type="term" value="C:cytosol"/>
    <property type="evidence" value="ECO:0007669"/>
    <property type="project" value="TreeGrafter"/>
</dbReference>
<dbReference type="EMBL" id="BDFD01000004">
    <property type="protein sequence ID" value="GAV19802.1"/>
    <property type="molecule type" value="Genomic_DNA"/>
</dbReference>
<evidence type="ECO:0000256" key="1">
    <source>
        <dbReference type="ARBA" id="ARBA00001964"/>
    </source>
</evidence>
<dbReference type="CDD" id="cd02016">
    <property type="entry name" value="TPP_E1_OGDC_like"/>
    <property type="match status" value="1"/>
</dbReference>
<protein>
    <recommendedName>
        <fullName evidence="4">oxoglutarate dehydrogenase (succinyl-transferring)</fullName>
        <ecNumber evidence="4">1.2.4.2</ecNumber>
    </recommendedName>
</protein>
<comment type="similarity">
    <text evidence="3">Belongs to the alpha-ketoglutarate dehydrogenase family.</text>
</comment>
<comment type="caution">
    <text evidence="8">The sequence shown here is derived from an EMBL/GenBank/DDBJ whole genome shotgun (WGS) entry which is preliminary data.</text>
</comment>
<dbReference type="STRING" id="1921010.MMIC_P0760"/>
<dbReference type="Gene3D" id="1.10.287.1150">
    <property type="entry name" value="TPP helical domain"/>
    <property type="match status" value="1"/>
</dbReference>
<dbReference type="NCBIfam" id="NF006914">
    <property type="entry name" value="PRK09404.1"/>
    <property type="match status" value="1"/>
</dbReference>
<evidence type="ECO:0000259" key="7">
    <source>
        <dbReference type="SMART" id="SM00861"/>
    </source>
</evidence>
<dbReference type="PIRSF" id="PIRSF000157">
    <property type="entry name" value="Oxoglu_dh_E1"/>
    <property type="match status" value="1"/>
</dbReference>
<dbReference type="InterPro" id="IPR011603">
    <property type="entry name" value="2oxoglutarate_DH_E1"/>
</dbReference>
<comment type="cofactor">
    <cofactor evidence="1">
        <name>thiamine diphosphate</name>
        <dbReference type="ChEBI" id="CHEBI:58937"/>
    </cofactor>
</comment>
<dbReference type="InterPro" id="IPR005475">
    <property type="entry name" value="Transketolase-like_Pyr-bd"/>
</dbReference>
<comment type="function">
    <text evidence="2">E1 component of the 2-oxoglutarate dehydrogenase (OGDH) complex which catalyzes the decarboxylation of 2-oxoglutarate, the first step in the conversion of 2-oxoglutarate to succinyl-CoA and CO(2).</text>
</comment>
<dbReference type="InterPro" id="IPR029061">
    <property type="entry name" value="THDP-binding"/>
</dbReference>
<dbReference type="PANTHER" id="PTHR23152">
    <property type="entry name" value="2-OXOGLUTARATE DEHYDROGENASE"/>
    <property type="match status" value="1"/>
</dbReference>
<dbReference type="InterPro" id="IPR032106">
    <property type="entry name" value="2-oxogl_dehyd_N"/>
</dbReference>